<dbReference type="InterPro" id="IPR002048">
    <property type="entry name" value="EF_hand_dom"/>
</dbReference>
<dbReference type="SUPFAM" id="SSF47473">
    <property type="entry name" value="EF-hand"/>
    <property type="match status" value="1"/>
</dbReference>
<evidence type="ECO:0000256" key="2">
    <source>
        <dbReference type="ARBA" id="ARBA00022490"/>
    </source>
</evidence>
<evidence type="ECO:0000256" key="4">
    <source>
        <dbReference type="ARBA" id="ARBA00023212"/>
    </source>
</evidence>
<comment type="subcellular location">
    <subcellularLocation>
        <location evidence="1">Cytoplasm</location>
        <location evidence="1">Cytoskeleton</location>
        <location evidence="1">Microtubule organizing center</location>
        <location evidence="1">Centrosome</location>
    </subcellularLocation>
</comment>
<keyword evidence="5" id="KW-0175">Coiled coil</keyword>
<feature type="coiled-coil region" evidence="5">
    <location>
        <begin position="624"/>
        <end position="687"/>
    </location>
</feature>
<dbReference type="GeneID" id="107118308"/>
<dbReference type="Gene3D" id="1.10.238.10">
    <property type="entry name" value="EF-hand"/>
    <property type="match status" value="1"/>
</dbReference>
<feature type="coiled-coil region" evidence="5">
    <location>
        <begin position="1792"/>
        <end position="1898"/>
    </location>
</feature>
<keyword evidence="4" id="KW-0206">Cytoskeleton</keyword>
<evidence type="ECO:0000259" key="7">
    <source>
        <dbReference type="PROSITE" id="PS50222"/>
    </source>
</evidence>
<feature type="region of interest" description="Disordered" evidence="6">
    <location>
        <begin position="985"/>
        <end position="1009"/>
    </location>
</feature>
<keyword evidence="8" id="KW-1185">Reference proteome</keyword>
<dbReference type="InterPro" id="IPR011992">
    <property type="entry name" value="EF-hand-dom_pair"/>
</dbReference>
<dbReference type="PANTHER" id="PTHR18905">
    <property type="entry name" value="NINEIN"/>
    <property type="match status" value="1"/>
</dbReference>
<dbReference type="PANTHER" id="PTHR18905:SF11">
    <property type="entry name" value="NINEIN"/>
    <property type="match status" value="1"/>
</dbReference>
<proteinExistence type="predicted"/>
<dbReference type="RefSeq" id="XP_015276100.1">
    <property type="nucleotide sequence ID" value="XM_015420614.1"/>
</dbReference>
<feature type="region of interest" description="Disordered" evidence="6">
    <location>
        <begin position="1031"/>
        <end position="1151"/>
    </location>
</feature>
<evidence type="ECO:0000256" key="5">
    <source>
        <dbReference type="SAM" id="Coils"/>
    </source>
</evidence>
<evidence type="ECO:0000313" key="9">
    <source>
        <dbReference type="RefSeq" id="XP_015276100.1"/>
    </source>
</evidence>
<feature type="coiled-coil region" evidence="5">
    <location>
        <begin position="1652"/>
        <end position="1759"/>
    </location>
</feature>
<evidence type="ECO:0000256" key="6">
    <source>
        <dbReference type="SAM" id="MobiDB-lite"/>
    </source>
</evidence>
<dbReference type="Proteomes" id="UP000694871">
    <property type="component" value="Unplaced"/>
</dbReference>
<feature type="region of interest" description="Disordered" evidence="6">
    <location>
        <begin position="82"/>
        <end position="102"/>
    </location>
</feature>
<feature type="domain" description="EF-hand" evidence="7">
    <location>
        <begin position="8"/>
        <end position="43"/>
    </location>
</feature>
<feature type="coiled-coil region" evidence="5">
    <location>
        <begin position="362"/>
        <end position="396"/>
    </location>
</feature>
<sequence length="2075" mass="239364">MDEAEQDQYEARLKELFDSFDPTGSGSLGREELTDLCHVLHLEEVAPGALQQTLLQDSLLDRVTFEQFKEALILILSRTLTNEEPFEEPDSSPEAQPKYIKGGKRYGRRSLPEFQEPVEDFAKVTVIEPLNEETPPPCLSSDACDEPWQSQDSEEYEAEGQLRFWNPDDLNASPNISPTQDWIEEKLREVCANLGISRDAHLCREKLVSICEQYGLQNIDTQVLEEVFRNLEHDGAMSIEDFFYGLFKIGKPLPPSASTPYRQLKRHLSMQSFDESGRRNTTTSAMTTTISFRVFSSLDDGMGCAEVDRILDAWHEEGIENSHEILKALDFSLDGKVNLSELTLALENELLVTKNGIYQAALASFKTEIRHLMERVDQVVREKAKLRLDLEKAEKLKSLMASEVDDHHAAIERRNEYNLRKLDEEYKDRVALLRNELRKEREQILQQAGKQRVELEHEIEALKTEENYLRDRLALTLKENSRLESELLETGEKLAKYESTTSKLQKNLENVLAEKFGDLDPSSAEFFLQEERLTQMKIEYEQQCRELQDQIDELQSQLEAYRTQGKVVRSSFNSSLYEELGGGGVESNHEAGSEDCNPLNMSIEAEMAIEQMKDQHHRDLCNLRQELENRIHHYGKQLEETQNHCEEEKVHLQQKFCQEMLSRQQQVDDLQAQVSDLQAELARLRQRAGPEQREVQLGVEETVSGQEALRLQHGEELQAWLEETRESFSREREELIQAGVWMEAKMRSMAQTVQEEKAELERGFCKQLQLLAERHALEKEQIQRELAEKHQQELQEERIKMESEFNGRLSRAEEQFTVDRQALVSKYGEAVKNLEERYQQELQELSKLRDEEKSQWEFEKEELIQDGAEARERWKEVLEKEKALSSVLAQEKELLEKNFKERVNSLTMEKEQLQKEIWEVKKQENELRGRLLQVQAGHQKELREREEEIAAVEASRKQVGQKLEELEMEFLHEREELSSRLAALEHSKEEAVIRASEEERELRSEVSKLESRVEELQRELVRLSELQSNCVLPSQRAEIGGGDSPGITQETRDGRDDPPDLQRVQDPAGAGETAAVSAMGNFPYEPEEHVHSPAFSPLTPEIFAESQLLNPTDDDNDEERRKDEMEEGDPSGHPVTETETATSGEMTETCSDLKKAYEEVRSENETLKLQKRQLQERICLLEMECEQAALDRQDMASQVQRELDEILQAIPRPKTLLCGDDESEERSCWEETDVAQNHPDCTAENQRFSADESEPGLSVEEVSEYSLQFWKDHGEAIKEGELKTECDASNRAQVKVLALSEGLQLENQVLKDEVVNLFERNSKLESYLPRLIGLQHRLEESSRASLKWELEKQQLQEKVMELEEAWDRMAAENRELQSTNLRLHSQLGKREEFMVTLKALKGRPGLCAEGAKEAEVEKRGLQELNWKLKERVAALLKQNGTHTQEKDHLNAALRGLQCACGEQQQQLEHWRCEAESLREENAILRKEISLLHEEGNLSGLRLRELNGSREFRQKIETVRKEKAAAQKMAENLKKQVSELKARNQQLEAENTGLGQNNSPNQADMEDLNQQLLRALRQRERESGKCVPEEWGRERSRLKEELDNFKIQSSALVSSLEAELCQLRAEACAMEQENLCLKQELEKVQQVPGCPDLSDLQNEISSVIVENEKLVKEKEALSEELNRAAEKAAKVAFLENLVASLKQEKGSWEHQTQALKTQMAASQDKMSRLKSDFRVAQQENDALKQEVMSLHKQLQTANDKNRVLELATHSTGLQSQQKKLCWEELDQLVKQEQQLLRQENERLQRDVQSAKAELAHSREKMRQLEASLLSLKHQKHQSPSGMAKAVEQEKLKRECEHLQKELISATRKVSQMNDLAHELETVKLENEGLRKKQVKLDEQLMERLHPSASVRLSQGLHPRELPPHQPQGCAVVPWEQYQQLRHQLFQAERRSQHLQEELENRPLDTNMPQGAHEELLQTMEKRMMDVEQQLRLVKRLLQDKVNQLKEQVMKNTKADEMVKDLYVENTQLLKALEMTEQRQKTAEKKNYLLEEKIANLGRIVKNLTSPALGAAAHLGS</sequence>
<gene>
    <name evidence="9" type="primary">NIN</name>
</gene>
<evidence type="ECO:0000256" key="1">
    <source>
        <dbReference type="ARBA" id="ARBA00004300"/>
    </source>
</evidence>
<protein>
    <submittedName>
        <fullName evidence="9">Ninein</fullName>
    </submittedName>
</protein>
<evidence type="ECO:0000313" key="8">
    <source>
        <dbReference type="Proteomes" id="UP000694871"/>
    </source>
</evidence>
<feature type="compositionally biased region" description="Basic and acidic residues" evidence="6">
    <location>
        <begin position="1050"/>
        <end position="1060"/>
    </location>
</feature>
<keyword evidence="3" id="KW-0597">Phosphoprotein</keyword>
<organism evidence="8 9">
    <name type="scientific">Gekko japonicus</name>
    <name type="common">Schlegel's Japanese gecko</name>
    <dbReference type="NCBI Taxonomy" id="146911"/>
    <lineage>
        <taxon>Eukaryota</taxon>
        <taxon>Metazoa</taxon>
        <taxon>Chordata</taxon>
        <taxon>Craniata</taxon>
        <taxon>Vertebrata</taxon>
        <taxon>Euteleostomi</taxon>
        <taxon>Lepidosauria</taxon>
        <taxon>Squamata</taxon>
        <taxon>Bifurcata</taxon>
        <taxon>Gekkota</taxon>
        <taxon>Gekkonidae</taxon>
        <taxon>Gekkoninae</taxon>
        <taxon>Gekko</taxon>
    </lineage>
</organism>
<feature type="compositionally biased region" description="Polar residues" evidence="6">
    <location>
        <begin position="1137"/>
        <end position="1150"/>
    </location>
</feature>
<accession>A0ABM1KQW3</accession>
<evidence type="ECO:0000256" key="3">
    <source>
        <dbReference type="ARBA" id="ARBA00022553"/>
    </source>
</evidence>
<feature type="coiled-coil region" evidence="5">
    <location>
        <begin position="1460"/>
        <end position="1584"/>
    </location>
</feature>
<reference evidence="9" key="1">
    <citation type="submission" date="2025-08" db="UniProtKB">
        <authorList>
            <consortium name="RefSeq"/>
        </authorList>
    </citation>
    <scope>IDENTIFICATION</scope>
</reference>
<dbReference type="PROSITE" id="PS50222">
    <property type="entry name" value="EF_HAND_2"/>
    <property type="match status" value="1"/>
</dbReference>
<feature type="coiled-coil region" evidence="5">
    <location>
        <begin position="1936"/>
        <end position="2051"/>
    </location>
</feature>
<feature type="coiled-coil region" evidence="5">
    <location>
        <begin position="1338"/>
        <end position="1379"/>
    </location>
</feature>
<feature type="coiled-coil region" evidence="5">
    <location>
        <begin position="423"/>
        <end position="564"/>
    </location>
</feature>
<keyword evidence="2" id="KW-0963">Cytoplasm</keyword>
<name>A0ABM1KQW3_GEKJA</name>